<accession>A0A0D8ZQP2</accession>
<organism evidence="6 7">
    <name type="scientific">Aliterella atlantica CENA595</name>
    <dbReference type="NCBI Taxonomy" id="1618023"/>
    <lineage>
        <taxon>Bacteria</taxon>
        <taxon>Bacillati</taxon>
        <taxon>Cyanobacteriota</taxon>
        <taxon>Cyanophyceae</taxon>
        <taxon>Chroococcidiopsidales</taxon>
        <taxon>Aliterellaceae</taxon>
        <taxon>Aliterella</taxon>
    </lineage>
</organism>
<dbReference type="STRING" id="1618023.UH38_14800"/>
<proteinExistence type="inferred from homology"/>
<dbReference type="CDD" id="cd16025">
    <property type="entry name" value="PAS_like"/>
    <property type="match status" value="1"/>
</dbReference>
<dbReference type="PROSITE" id="PS00523">
    <property type="entry name" value="SULFATASE_1"/>
    <property type="match status" value="1"/>
</dbReference>
<name>A0A0D8ZQP2_9CYAN</name>
<keyword evidence="4" id="KW-0106">Calcium</keyword>
<dbReference type="Pfam" id="PF00884">
    <property type="entry name" value="Sulfatase"/>
    <property type="match status" value="1"/>
</dbReference>
<feature type="domain" description="Sulfatase N-terminal" evidence="5">
    <location>
        <begin position="44"/>
        <end position="457"/>
    </location>
</feature>
<evidence type="ECO:0000313" key="7">
    <source>
        <dbReference type="Proteomes" id="UP000032452"/>
    </source>
</evidence>
<dbReference type="PANTHER" id="PTHR42693">
    <property type="entry name" value="ARYLSULFATASE FAMILY MEMBER"/>
    <property type="match status" value="1"/>
</dbReference>
<evidence type="ECO:0000313" key="6">
    <source>
        <dbReference type="EMBL" id="KJH71050.1"/>
    </source>
</evidence>
<comment type="similarity">
    <text evidence="1">Belongs to the sulfatase family.</text>
</comment>
<sequence length="777" mass="86405">MVDSTNRSDRLPLPPHKFQGQIGITYTDSQPDVLAMPSAPEDAPNVLVILLDDVGFGHASTFGGPINMPTLQKLADTGLRYNCFHTTALCSPTRAALLTGRNHHSAHTGVVMEMATGYPGYDGRIPKDCACIAEILKQNGYNTAAFGKWHLTPTYETSVAGPFDRWATGLGFEHWWGFHGGETDNWNPPLYENTTPTQKPQDDPNWHLSEGMAEKCISWIAQQKAAAPDKPFFAYWAPGAGHSPHHVPKEWADRYKGKFDRGWDRQREVTFERQKQLGVIPPDTQLTPRPDSIPAWEDCSADEKRLYARMQEVFAGFVEHVDAQIGKVVDTLEAMNLRENTLIVYIVGDNGPSPEGSLTGTLNGMKSMQGFPDDVSTMLKHIDEIGSSRFENNYPVAWGWAGSSPFQWMKQIASHFGGTRNPMVISYPARIEDKGGLRSQFHHAIDLAPTILEVAGIPEPREVNGVPQRPIEGTSMVYTWDNKTAPSRRTTQYFEILSNRALYHNGWVAGCRRGKLPWQSSGGTSFENDIWELYNIERDFSQANDLASQNPGKLRELQDLFMVEAAKYNVLPLDDRFANRADANLRPSYIKGKQQFVYLPNTIRLPEASSPNTKNVHHTLAAEIVIPEGGAEGVLVACGGLAAGYTLFIKDNKLHWEHNWFTSDRYRVSSTESLSPGQYRVSAEVTVDEEGKPGTGGNVKLRIGEKIVGEGRFEKQVPYWFTFNETFDVGCDTISPVSDAYESPFTFTGTIERVLVNLSGATVDDRAAKTEIAMAIQ</sequence>
<dbReference type="PATRIC" id="fig|1618023.3.peg.5358"/>
<evidence type="ECO:0000256" key="1">
    <source>
        <dbReference type="ARBA" id="ARBA00008779"/>
    </source>
</evidence>
<dbReference type="GO" id="GO:0046872">
    <property type="term" value="F:metal ion binding"/>
    <property type="evidence" value="ECO:0007669"/>
    <property type="project" value="UniProtKB-KW"/>
</dbReference>
<evidence type="ECO:0000256" key="2">
    <source>
        <dbReference type="ARBA" id="ARBA00022723"/>
    </source>
</evidence>
<evidence type="ECO:0000256" key="3">
    <source>
        <dbReference type="ARBA" id="ARBA00022801"/>
    </source>
</evidence>
<comment type="caution">
    <text evidence="6">The sequence shown here is derived from an EMBL/GenBank/DDBJ whole genome shotgun (WGS) entry which is preliminary data.</text>
</comment>
<dbReference type="Proteomes" id="UP000032452">
    <property type="component" value="Unassembled WGS sequence"/>
</dbReference>
<protein>
    <submittedName>
        <fullName evidence="6">Arylsulfatase</fullName>
    </submittedName>
</protein>
<dbReference type="GO" id="GO:0016787">
    <property type="term" value="F:hydrolase activity"/>
    <property type="evidence" value="ECO:0007669"/>
    <property type="project" value="UniProtKB-KW"/>
</dbReference>
<gene>
    <name evidence="6" type="ORF">UH38_14800</name>
</gene>
<dbReference type="EMBL" id="JYON01000015">
    <property type="protein sequence ID" value="KJH71050.1"/>
    <property type="molecule type" value="Genomic_DNA"/>
</dbReference>
<dbReference type="InterPro" id="IPR050738">
    <property type="entry name" value="Sulfatase"/>
</dbReference>
<evidence type="ECO:0000256" key="4">
    <source>
        <dbReference type="ARBA" id="ARBA00022837"/>
    </source>
</evidence>
<dbReference type="InterPro" id="IPR017850">
    <property type="entry name" value="Alkaline_phosphatase_core_sf"/>
</dbReference>
<dbReference type="InterPro" id="IPR000917">
    <property type="entry name" value="Sulfatase_N"/>
</dbReference>
<dbReference type="InterPro" id="IPR024607">
    <property type="entry name" value="Sulfatase_CS"/>
</dbReference>
<evidence type="ECO:0000259" key="5">
    <source>
        <dbReference type="Pfam" id="PF00884"/>
    </source>
</evidence>
<keyword evidence="2" id="KW-0479">Metal-binding</keyword>
<reference evidence="6 7" key="1">
    <citation type="submission" date="2015-02" db="EMBL/GenBank/DDBJ databases">
        <title>Draft genome of a novel marine cyanobacterium (Chroococcales) isolated from South Atlantic Ocean.</title>
        <authorList>
            <person name="Rigonato J."/>
            <person name="Alvarenga D.O."/>
            <person name="Branco L.H."/>
            <person name="Varani A.M."/>
            <person name="Brandini F.P."/>
            <person name="Fiore M.F."/>
        </authorList>
    </citation>
    <scope>NUCLEOTIDE SEQUENCE [LARGE SCALE GENOMIC DNA]</scope>
    <source>
        <strain evidence="6 7">CENA595</strain>
    </source>
</reference>
<keyword evidence="7" id="KW-1185">Reference proteome</keyword>
<dbReference type="Gene3D" id="3.40.720.10">
    <property type="entry name" value="Alkaline Phosphatase, subunit A"/>
    <property type="match status" value="1"/>
</dbReference>
<keyword evidence="3" id="KW-0378">Hydrolase</keyword>
<dbReference type="PANTHER" id="PTHR42693:SF43">
    <property type="entry name" value="BLL2667 PROTEIN"/>
    <property type="match status" value="1"/>
</dbReference>
<dbReference type="RefSeq" id="WP_045055436.1">
    <property type="nucleotide sequence ID" value="NZ_CAWMDP010000060.1"/>
</dbReference>
<dbReference type="OrthoDB" id="9762324at2"/>
<dbReference type="Gene3D" id="3.30.1120.10">
    <property type="match status" value="1"/>
</dbReference>
<dbReference type="SUPFAM" id="SSF53649">
    <property type="entry name" value="Alkaline phosphatase-like"/>
    <property type="match status" value="1"/>
</dbReference>
<dbReference type="AlphaFoldDB" id="A0A0D8ZQP2"/>